<dbReference type="InterPro" id="IPR003593">
    <property type="entry name" value="AAA+_ATPase"/>
</dbReference>
<organism evidence="11">
    <name type="scientific">uncultured Dysgonomonas sp</name>
    <dbReference type="NCBI Taxonomy" id="206096"/>
    <lineage>
        <taxon>Bacteria</taxon>
        <taxon>Pseudomonadati</taxon>
        <taxon>Bacteroidota</taxon>
        <taxon>Bacteroidia</taxon>
        <taxon>Bacteroidales</taxon>
        <taxon>Dysgonomonadaceae</taxon>
        <taxon>Dysgonomonas</taxon>
        <taxon>environmental samples</taxon>
    </lineage>
</organism>
<dbReference type="GO" id="GO:0008312">
    <property type="term" value="F:7S RNA binding"/>
    <property type="evidence" value="ECO:0007669"/>
    <property type="project" value="InterPro"/>
</dbReference>
<sequence>MFESLSNRLERSFKILKGEGKITEINVAETLKDVRRALLDADVNYKTAKQFTEIVKEKALGQNVLTAVKPEQLMVKIVHDELAALMGGTATDINLKGSPAVILMSGLQGSGKTTFSGKLAKLLKSKKGKNPLLVAGDVYRPAAIEQLKILGTQIEVPVYSEEDNKNPVQIAQNAIKFAKQNGNDLVIIDTAGRLAIDEEMMKEITAVKDAVKPDEILFVVDSMTGQDAVNTAKEFNDRLNFDGVVLTKLDGDTRGGAALSIRSVVDKPIKFVGTGEKMDALDVFHPERMADRILGMGDIVSLVERAQEQYDEEEARRLQKKIAKNQFDFNDFIGQIQQIKKMGNLKDLASMIPGVGKAIKDLDIDDDAFKSIEAIIYSMTPNERSQPEILNGSRRQRIAKGSGTSIQEVNKLIKQFDETRKMMKMMTQMKGGKMPKMRR</sequence>
<evidence type="ECO:0000313" key="11">
    <source>
        <dbReference type="EMBL" id="SBV99865.1"/>
    </source>
</evidence>
<dbReference type="Pfam" id="PF02881">
    <property type="entry name" value="SRP54_N"/>
    <property type="match status" value="1"/>
</dbReference>
<evidence type="ECO:0000256" key="6">
    <source>
        <dbReference type="ARBA" id="ARBA00023135"/>
    </source>
</evidence>
<comment type="domain">
    <text evidence="9">Composed of three domains: the N-terminal N domain, which is responsible for interactions with the ribosome, the central G domain, which binds GTP, and the C-terminal M domain, which binds the RNA and the signal sequence of the RNC.</text>
</comment>
<dbReference type="EMBL" id="FLUM01000002">
    <property type="protein sequence ID" value="SBV99865.1"/>
    <property type="molecule type" value="Genomic_DNA"/>
</dbReference>
<keyword evidence="9" id="KW-0963">Cytoplasm</keyword>
<dbReference type="SUPFAM" id="SSF47446">
    <property type="entry name" value="Signal peptide-binding domain"/>
    <property type="match status" value="1"/>
</dbReference>
<dbReference type="InterPro" id="IPR000897">
    <property type="entry name" value="SRP54_GTPase_dom"/>
</dbReference>
<keyword evidence="2 9" id="KW-0547">Nucleotide-binding</keyword>
<dbReference type="InterPro" id="IPR013822">
    <property type="entry name" value="Signal_recog_particl_SRP54_hlx"/>
</dbReference>
<name>A0A212JKP0_9BACT</name>
<dbReference type="PANTHER" id="PTHR11564:SF5">
    <property type="entry name" value="SIGNAL RECOGNITION PARTICLE SUBUNIT SRP54"/>
    <property type="match status" value="1"/>
</dbReference>
<evidence type="ECO:0000256" key="3">
    <source>
        <dbReference type="ARBA" id="ARBA00022801"/>
    </source>
</evidence>
<dbReference type="CDD" id="cd18539">
    <property type="entry name" value="SRP_G"/>
    <property type="match status" value="1"/>
</dbReference>
<comment type="similarity">
    <text evidence="1 9">Belongs to the GTP-binding SRP family. SRP54 subfamily.</text>
</comment>
<dbReference type="RefSeq" id="WP_296941135.1">
    <property type="nucleotide sequence ID" value="NZ_LT599032.1"/>
</dbReference>
<dbReference type="PROSITE" id="PS00300">
    <property type="entry name" value="SRP54"/>
    <property type="match status" value="1"/>
</dbReference>
<keyword evidence="7 9" id="KW-0687">Ribonucleoprotein</keyword>
<dbReference type="InterPro" id="IPR027417">
    <property type="entry name" value="P-loop_NTPase"/>
</dbReference>
<dbReference type="FunFam" id="3.40.50.300:FF:000022">
    <property type="entry name" value="Signal recognition particle 54 kDa subunit"/>
    <property type="match status" value="1"/>
</dbReference>
<dbReference type="Gene3D" id="1.10.260.30">
    <property type="entry name" value="Signal recognition particle, SRP54 subunit, M-domain"/>
    <property type="match status" value="1"/>
</dbReference>
<dbReference type="InterPro" id="IPR022941">
    <property type="entry name" value="SRP54"/>
</dbReference>
<keyword evidence="4 9" id="KW-0694">RNA-binding</keyword>
<dbReference type="Pfam" id="PF02978">
    <property type="entry name" value="SRP_SPB"/>
    <property type="match status" value="1"/>
</dbReference>
<dbReference type="SMART" id="SM00962">
    <property type="entry name" value="SRP54"/>
    <property type="match status" value="1"/>
</dbReference>
<dbReference type="AlphaFoldDB" id="A0A212JKP0"/>
<dbReference type="HAMAP" id="MF_00306">
    <property type="entry name" value="SRP54"/>
    <property type="match status" value="1"/>
</dbReference>
<dbReference type="InterPro" id="IPR042101">
    <property type="entry name" value="SRP54_N_sf"/>
</dbReference>
<feature type="binding site" evidence="9">
    <location>
        <begin position="106"/>
        <end position="113"/>
    </location>
    <ligand>
        <name>GTP</name>
        <dbReference type="ChEBI" id="CHEBI:37565"/>
    </ligand>
</feature>
<feature type="domain" description="SRP54-type proteins GTP-binding" evidence="10">
    <location>
        <begin position="268"/>
        <end position="281"/>
    </location>
</feature>
<dbReference type="GO" id="GO:0048500">
    <property type="term" value="C:signal recognition particle"/>
    <property type="evidence" value="ECO:0007669"/>
    <property type="project" value="UniProtKB-UniRule"/>
</dbReference>
<dbReference type="Pfam" id="PF00448">
    <property type="entry name" value="SRP54"/>
    <property type="match status" value="1"/>
</dbReference>
<dbReference type="GO" id="GO:0005525">
    <property type="term" value="F:GTP binding"/>
    <property type="evidence" value="ECO:0007669"/>
    <property type="project" value="UniProtKB-UniRule"/>
</dbReference>
<evidence type="ECO:0000256" key="2">
    <source>
        <dbReference type="ARBA" id="ARBA00022741"/>
    </source>
</evidence>
<evidence type="ECO:0000256" key="1">
    <source>
        <dbReference type="ARBA" id="ARBA00005450"/>
    </source>
</evidence>
<accession>A0A212JKP0</accession>
<dbReference type="Gene3D" id="3.40.50.300">
    <property type="entry name" value="P-loop containing nucleotide triphosphate hydrolases"/>
    <property type="match status" value="1"/>
</dbReference>
<evidence type="ECO:0000256" key="9">
    <source>
        <dbReference type="HAMAP-Rule" id="MF_00306"/>
    </source>
</evidence>
<evidence type="ECO:0000259" key="10">
    <source>
        <dbReference type="PROSITE" id="PS00300"/>
    </source>
</evidence>
<evidence type="ECO:0000256" key="7">
    <source>
        <dbReference type="ARBA" id="ARBA00023274"/>
    </source>
</evidence>
<comment type="subunit">
    <text evidence="9">Part of the signal recognition particle protein translocation system, which is composed of SRP and FtsY.</text>
</comment>
<keyword evidence="3 9" id="KW-0378">Hydrolase</keyword>
<dbReference type="GO" id="GO:0006614">
    <property type="term" value="P:SRP-dependent cotranslational protein targeting to membrane"/>
    <property type="evidence" value="ECO:0007669"/>
    <property type="project" value="InterPro"/>
</dbReference>
<keyword evidence="5 9" id="KW-0342">GTP-binding</keyword>
<proteinExistence type="inferred from homology"/>
<dbReference type="SUPFAM" id="SSF52540">
    <property type="entry name" value="P-loop containing nucleoside triphosphate hydrolases"/>
    <property type="match status" value="1"/>
</dbReference>
<dbReference type="PANTHER" id="PTHR11564">
    <property type="entry name" value="SIGNAL RECOGNITION PARTICLE 54K PROTEIN SRP54"/>
    <property type="match status" value="1"/>
</dbReference>
<dbReference type="SMART" id="SM00963">
    <property type="entry name" value="SRP54_N"/>
    <property type="match status" value="1"/>
</dbReference>
<dbReference type="NCBIfam" id="TIGR00959">
    <property type="entry name" value="ffh"/>
    <property type="match status" value="1"/>
</dbReference>
<comment type="catalytic activity">
    <reaction evidence="8 9">
        <text>GTP + H2O = GDP + phosphate + H(+)</text>
        <dbReference type="Rhea" id="RHEA:19669"/>
        <dbReference type="ChEBI" id="CHEBI:15377"/>
        <dbReference type="ChEBI" id="CHEBI:15378"/>
        <dbReference type="ChEBI" id="CHEBI:37565"/>
        <dbReference type="ChEBI" id="CHEBI:43474"/>
        <dbReference type="ChEBI" id="CHEBI:58189"/>
        <dbReference type="EC" id="3.6.5.4"/>
    </reaction>
</comment>
<feature type="binding site" evidence="9">
    <location>
        <begin position="189"/>
        <end position="193"/>
    </location>
    <ligand>
        <name>GTP</name>
        <dbReference type="ChEBI" id="CHEBI:37565"/>
    </ligand>
</feature>
<dbReference type="GO" id="GO:0003924">
    <property type="term" value="F:GTPase activity"/>
    <property type="evidence" value="ECO:0007669"/>
    <property type="project" value="UniProtKB-UniRule"/>
</dbReference>
<protein>
    <recommendedName>
        <fullName evidence="9">Signal recognition particle protein</fullName>
        <ecNumber evidence="9">3.6.5.4</ecNumber>
    </recommendedName>
    <alternativeName>
        <fullName evidence="9">Fifty-four homolog</fullName>
    </alternativeName>
</protein>
<feature type="binding site" evidence="9">
    <location>
        <begin position="247"/>
        <end position="250"/>
    </location>
    <ligand>
        <name>GTP</name>
        <dbReference type="ChEBI" id="CHEBI:37565"/>
    </ligand>
</feature>
<evidence type="ECO:0000256" key="8">
    <source>
        <dbReference type="ARBA" id="ARBA00048027"/>
    </source>
</evidence>
<dbReference type="InterPro" id="IPR036891">
    <property type="entry name" value="Signal_recog_part_SRP54_M_sf"/>
</dbReference>
<keyword evidence="6 9" id="KW-0733">Signal recognition particle</keyword>
<comment type="subcellular location">
    <subcellularLocation>
        <location evidence="9">Cytoplasm</location>
    </subcellularLocation>
    <text evidence="9">The SRP-RNC complex is targeted to the cytoplasmic membrane.</text>
</comment>
<dbReference type="SMART" id="SM00382">
    <property type="entry name" value="AAA"/>
    <property type="match status" value="1"/>
</dbReference>
<evidence type="ECO:0000256" key="4">
    <source>
        <dbReference type="ARBA" id="ARBA00022884"/>
    </source>
</evidence>
<evidence type="ECO:0000256" key="5">
    <source>
        <dbReference type="ARBA" id="ARBA00023134"/>
    </source>
</evidence>
<dbReference type="Gene3D" id="1.20.120.140">
    <property type="entry name" value="Signal recognition particle SRP54, nucleotide-binding domain"/>
    <property type="match status" value="1"/>
</dbReference>
<reference evidence="11" key="1">
    <citation type="submission" date="2016-04" db="EMBL/GenBank/DDBJ databases">
        <authorList>
            <person name="Evans L.H."/>
            <person name="Alamgir A."/>
            <person name="Owens N."/>
            <person name="Weber N.D."/>
            <person name="Virtaneva K."/>
            <person name="Barbian K."/>
            <person name="Babar A."/>
            <person name="Rosenke K."/>
        </authorList>
    </citation>
    <scope>NUCLEOTIDE SEQUENCE</scope>
    <source>
        <strain evidence="11">86-1</strain>
    </source>
</reference>
<comment type="function">
    <text evidence="9">Involved in targeting and insertion of nascent membrane proteins into the cytoplasmic membrane. Binds to the hydrophobic signal sequence of the ribosome-nascent chain (RNC) as it emerges from the ribosomes. The SRP-RNC complex is then targeted to the cytoplasmic membrane where it interacts with the SRP receptor FtsY.</text>
</comment>
<dbReference type="InterPro" id="IPR004125">
    <property type="entry name" value="Signal_recog_particle_SRP54_M"/>
</dbReference>
<dbReference type="InterPro" id="IPR004780">
    <property type="entry name" value="SRP"/>
</dbReference>
<gene>
    <name evidence="9 11" type="primary">ffh</name>
    <name evidence="11" type="ORF">KL86DYS1_20045</name>
</gene>
<dbReference type="EC" id="3.6.5.4" evidence="9"/>